<dbReference type="PANTHER" id="PTHR38149">
    <property type="entry name" value="ATPASE"/>
    <property type="match status" value="1"/>
</dbReference>
<evidence type="ECO:0000259" key="2">
    <source>
        <dbReference type="Pfam" id="PF20446"/>
    </source>
</evidence>
<gene>
    <name evidence="4" type="ORF">H9Q79_02675</name>
</gene>
<organism evidence="4 5">
    <name type="scientific">Wansuia hejianensis</name>
    <dbReference type="NCBI Taxonomy" id="2763667"/>
    <lineage>
        <taxon>Bacteria</taxon>
        <taxon>Bacillati</taxon>
        <taxon>Bacillota</taxon>
        <taxon>Clostridia</taxon>
        <taxon>Lachnospirales</taxon>
        <taxon>Lachnospiraceae</taxon>
        <taxon>Wansuia</taxon>
    </lineage>
</organism>
<evidence type="ECO:0000313" key="4">
    <source>
        <dbReference type="EMBL" id="QNM09214.1"/>
    </source>
</evidence>
<protein>
    <submittedName>
        <fullName evidence="4">ABC-ATPase domain-containing protein</fullName>
    </submittedName>
</protein>
<proteinExistence type="predicted"/>
<dbReference type="PANTHER" id="PTHR38149:SF1">
    <property type="entry name" value="ATPASE"/>
    <property type="match status" value="1"/>
</dbReference>
<reference evidence="4 5" key="1">
    <citation type="submission" date="2020-08" db="EMBL/GenBank/DDBJ databases">
        <authorList>
            <person name="Liu C."/>
            <person name="Sun Q."/>
        </authorList>
    </citation>
    <scope>NUCLEOTIDE SEQUENCE [LARGE SCALE GENOMIC DNA]</scope>
    <source>
        <strain evidence="4 5">NSJ-29</strain>
    </source>
</reference>
<dbReference type="InterPro" id="IPR046833">
    <property type="entry name" value="ABC_N"/>
</dbReference>
<feature type="domain" description="ATPase of the ABC class N-terminal" evidence="2">
    <location>
        <begin position="5"/>
        <end position="167"/>
    </location>
</feature>
<dbReference type="Proteomes" id="UP000515860">
    <property type="component" value="Chromosome"/>
</dbReference>
<dbReference type="InterPro" id="IPR046834">
    <property type="entry name" value="ABC_ATPase_C"/>
</dbReference>
<sequence>MKSAQELRALLQSIDHKSYPAYKSTQGCYRFPDYLLSIDHVQGDPFASPSRVSIHIDGKTAGFPAELFNSRPKQTALQDHLTRLFYTEIEKYNFKAKGSGKSGLLSVSRCGQEILERSACSLNPADGSLVLRMQIGFPAGGRTIHAGELIRILYDFLPGCVTSSLMYRNLDKRKCQAVRALCEDQEYIRAQLKEQGLIAFIANGAVLPRLSGVSERPMRQAVPFQSPPSMEFTMELPNHGPLKGMGIRKGITLVVGGGFHGKSTLLKALERGVYNHISGDGREYVITDASAVKLRAEDSRSISNVDISLFINHLPGGRNTRGFSTEDASGSTSQAANVIEGLESGTSLFLIDEDTSATNFMIRDELMQSVVADREEPITPFISRVRSLYDEAGISSVIVAGSSGSYFHTADVIIQMKEYLPFDITAKAREKAASFGGAVRAAEAFRIPAFNRRPKPTSSLQNFDRLKMKVLGKEAIQINRSTTDLRYLEQLVDSEQLAALSYLLVYASKHLMDGRRTLTDIVLELERRMDSQGLASLSDSSYLASDLCRPRRQEIFACFDRCRELQFN</sequence>
<dbReference type="Pfam" id="PF20446">
    <property type="entry name" value="ABC_N"/>
    <property type="match status" value="1"/>
</dbReference>
<dbReference type="Pfam" id="PF09818">
    <property type="entry name" value="ABC_ATPase"/>
    <property type="match status" value="1"/>
</dbReference>
<dbReference type="AlphaFoldDB" id="A0A7G9GEI2"/>
<feature type="domain" description="MRB1590-like C-terminal" evidence="3">
    <location>
        <begin position="467"/>
        <end position="567"/>
    </location>
</feature>
<keyword evidence="5" id="KW-1185">Reference proteome</keyword>
<evidence type="ECO:0000259" key="1">
    <source>
        <dbReference type="Pfam" id="PF09818"/>
    </source>
</evidence>
<dbReference type="Pfam" id="PF21117">
    <property type="entry name" value="MRB1590_C"/>
    <property type="match status" value="1"/>
</dbReference>
<name>A0A7G9GEI2_9FIRM</name>
<dbReference type="RefSeq" id="WP_118642242.1">
    <property type="nucleotide sequence ID" value="NZ_CP060635.1"/>
</dbReference>
<evidence type="ECO:0000259" key="3">
    <source>
        <dbReference type="Pfam" id="PF21117"/>
    </source>
</evidence>
<dbReference type="InterPro" id="IPR019195">
    <property type="entry name" value="ABC_ATPase_put"/>
</dbReference>
<accession>A0A7G9GEI2</accession>
<dbReference type="EMBL" id="CP060635">
    <property type="protein sequence ID" value="QNM09214.1"/>
    <property type="molecule type" value="Genomic_DNA"/>
</dbReference>
<feature type="domain" description="ATPase of the ABC class C-terminal" evidence="1">
    <location>
        <begin position="174"/>
        <end position="436"/>
    </location>
</feature>
<dbReference type="InterPro" id="IPR049069">
    <property type="entry name" value="MRB1590-like_C"/>
</dbReference>
<evidence type="ECO:0000313" key="5">
    <source>
        <dbReference type="Proteomes" id="UP000515860"/>
    </source>
</evidence>
<dbReference type="KEGG" id="whj:H9Q79_02675"/>